<organism evidence="4 5">
    <name type="scientific">Sphingomonas hankyongi</name>
    <dbReference type="NCBI Taxonomy" id="2908209"/>
    <lineage>
        <taxon>Bacteria</taxon>
        <taxon>Pseudomonadati</taxon>
        <taxon>Pseudomonadota</taxon>
        <taxon>Alphaproteobacteria</taxon>
        <taxon>Sphingomonadales</taxon>
        <taxon>Sphingomonadaceae</taxon>
        <taxon>Sphingomonas</taxon>
    </lineage>
</organism>
<feature type="region of interest" description="Disordered" evidence="1">
    <location>
        <begin position="27"/>
        <end position="148"/>
    </location>
</feature>
<evidence type="ECO:0000256" key="3">
    <source>
        <dbReference type="SAM" id="SignalP"/>
    </source>
</evidence>
<sequence>MKAGGRWTIAIVAVGLAFASARVSAQEADQPAAPATETIGPRDLQNFNLQGTVTRSADTPAPATQSTPPATRAANAEARPARSQTRQAASAESRESPAERRTPTAQASSTGPSRATAETSRPHASITAALPPISTGLSGNDEAPANPGFAQEEVAAPSLAPEHRMALWPWLLAAMALGAGGAFLFWRHQHGRHAFAGGPQADAFVAPEAGAPRPRHAPSVPPPAAPASNGLVASRLRPWLDISFEPLRCVVEDQQVTFEFQLALQNTGTGPARNVLIEACMINASPTQEEEINNFFVNPAGKGERIAAIPPLKSVELRPRVVVGVDQLRILDAGGRKVFVPLLAFNALYRWGSGEGQTSGVYLLGRDNKGDKLAPFRLDLGPRLFRGVEARPLPQAVRS</sequence>
<feature type="compositionally biased region" description="Polar residues" evidence="1">
    <location>
        <begin position="103"/>
        <end position="119"/>
    </location>
</feature>
<keyword evidence="2" id="KW-1133">Transmembrane helix</keyword>
<evidence type="ECO:0000313" key="4">
    <source>
        <dbReference type="EMBL" id="MCL6729890.1"/>
    </source>
</evidence>
<gene>
    <name evidence="4" type="ORF">LZ538_07450</name>
</gene>
<feature type="compositionally biased region" description="Polar residues" evidence="1">
    <location>
        <begin position="45"/>
        <end position="56"/>
    </location>
</feature>
<feature type="transmembrane region" description="Helical" evidence="2">
    <location>
        <begin position="167"/>
        <end position="186"/>
    </location>
</feature>
<dbReference type="RefSeq" id="WP_249831357.1">
    <property type="nucleotide sequence ID" value="NZ_JAMGBE010000002.1"/>
</dbReference>
<proteinExistence type="predicted"/>
<keyword evidence="2" id="KW-0812">Transmembrane</keyword>
<feature type="chain" id="PRO_5045682441" evidence="3">
    <location>
        <begin position="26"/>
        <end position="399"/>
    </location>
</feature>
<feature type="compositionally biased region" description="Basic and acidic residues" evidence="1">
    <location>
        <begin position="92"/>
        <end position="102"/>
    </location>
</feature>
<evidence type="ECO:0000256" key="2">
    <source>
        <dbReference type="SAM" id="Phobius"/>
    </source>
</evidence>
<evidence type="ECO:0000313" key="5">
    <source>
        <dbReference type="Proteomes" id="UP001165342"/>
    </source>
</evidence>
<evidence type="ECO:0000256" key="1">
    <source>
        <dbReference type="SAM" id="MobiDB-lite"/>
    </source>
</evidence>
<protein>
    <submittedName>
        <fullName evidence="4">Uncharacterized protein</fullName>
    </submittedName>
</protein>
<feature type="signal peptide" evidence="3">
    <location>
        <begin position="1"/>
        <end position="25"/>
    </location>
</feature>
<feature type="compositionally biased region" description="Low complexity" evidence="1">
    <location>
        <begin position="57"/>
        <end position="82"/>
    </location>
</feature>
<accession>A0ABT0S2Y0</accession>
<dbReference type="EMBL" id="JAMGBE010000002">
    <property type="protein sequence ID" value="MCL6729890.1"/>
    <property type="molecule type" value="Genomic_DNA"/>
</dbReference>
<keyword evidence="5" id="KW-1185">Reference proteome</keyword>
<keyword evidence="3" id="KW-0732">Signal</keyword>
<dbReference type="Proteomes" id="UP001165342">
    <property type="component" value="Unassembled WGS sequence"/>
</dbReference>
<name>A0ABT0S2Y0_9SPHN</name>
<reference evidence="4" key="1">
    <citation type="submission" date="2022-05" db="EMBL/GenBank/DDBJ databases">
        <authorList>
            <person name="Jo J.-H."/>
            <person name="Im W.-T."/>
        </authorList>
    </citation>
    <scope>NUCLEOTIDE SEQUENCE</scope>
    <source>
        <strain evidence="4">SE220</strain>
    </source>
</reference>
<keyword evidence="2" id="KW-0472">Membrane</keyword>
<comment type="caution">
    <text evidence="4">The sequence shown here is derived from an EMBL/GenBank/DDBJ whole genome shotgun (WGS) entry which is preliminary data.</text>
</comment>